<feature type="region of interest" description="Disordered" evidence="7">
    <location>
        <begin position="14"/>
        <end position="129"/>
    </location>
</feature>
<dbReference type="Proteomes" id="UP000735302">
    <property type="component" value="Unassembled WGS sequence"/>
</dbReference>
<evidence type="ECO:0000313" key="9">
    <source>
        <dbReference type="Proteomes" id="UP000735302"/>
    </source>
</evidence>
<evidence type="ECO:0000313" key="8">
    <source>
        <dbReference type="EMBL" id="GFN92426.1"/>
    </source>
</evidence>
<dbReference type="PROSITE" id="PS50267">
    <property type="entry name" value="NA_NEUROTRAN_SYMP_3"/>
    <property type="match status" value="1"/>
</dbReference>
<feature type="compositionally biased region" description="Basic and acidic residues" evidence="7">
    <location>
        <begin position="93"/>
        <end position="123"/>
    </location>
</feature>
<keyword evidence="3" id="KW-0812">Transmembrane</keyword>
<keyword evidence="2" id="KW-0813">Transport</keyword>
<keyword evidence="6" id="KW-0915">Sodium</keyword>
<dbReference type="PANTHER" id="PTHR11616">
    <property type="entry name" value="SODIUM/CHLORIDE DEPENDENT TRANSPORTER"/>
    <property type="match status" value="1"/>
</dbReference>
<sequence>MACKFVLGPYRFVTQGKKSEERAKDESDQRPVITCPVPPLPRHPLSDMADPEKGDGSSRHDESVKNGRVAEQVGVVLPIMASSPSGGDDSDGEDQKSKDENDQPSHKTPWEKLEMSDHPRGSGDSEMLNLPPREHWQNRFQFLLSTIGYAVDLSNVWRFPFLCYKNGGGNVKHNVRRLKPFLAFVADEN</sequence>
<dbReference type="GO" id="GO:0046872">
    <property type="term" value="F:metal ion binding"/>
    <property type="evidence" value="ECO:0007669"/>
    <property type="project" value="UniProtKB-KW"/>
</dbReference>
<accession>A0AAV3ZD67</accession>
<dbReference type="EMBL" id="BLXT01002238">
    <property type="protein sequence ID" value="GFN92426.1"/>
    <property type="molecule type" value="Genomic_DNA"/>
</dbReference>
<dbReference type="AlphaFoldDB" id="A0AAV3ZD67"/>
<organism evidence="8 9">
    <name type="scientific">Plakobranchus ocellatus</name>
    <dbReference type="NCBI Taxonomy" id="259542"/>
    <lineage>
        <taxon>Eukaryota</taxon>
        <taxon>Metazoa</taxon>
        <taxon>Spiralia</taxon>
        <taxon>Lophotrochozoa</taxon>
        <taxon>Mollusca</taxon>
        <taxon>Gastropoda</taxon>
        <taxon>Heterobranchia</taxon>
        <taxon>Euthyneura</taxon>
        <taxon>Panpulmonata</taxon>
        <taxon>Sacoglossa</taxon>
        <taxon>Placobranchoidea</taxon>
        <taxon>Plakobranchidae</taxon>
        <taxon>Plakobranchus</taxon>
    </lineage>
</organism>
<feature type="binding site" evidence="6">
    <location>
        <position position="148"/>
    </location>
    <ligand>
        <name>Na(+)</name>
        <dbReference type="ChEBI" id="CHEBI:29101"/>
        <label>1</label>
    </ligand>
</feature>
<evidence type="ECO:0000256" key="7">
    <source>
        <dbReference type="SAM" id="MobiDB-lite"/>
    </source>
</evidence>
<protein>
    <submittedName>
        <fullName evidence="8">Transporter</fullName>
    </submittedName>
</protein>
<keyword evidence="5" id="KW-0472">Membrane</keyword>
<feature type="binding site" evidence="6">
    <location>
        <position position="151"/>
    </location>
    <ligand>
        <name>Na(+)</name>
        <dbReference type="ChEBI" id="CHEBI:29101"/>
        <label>1</label>
    </ligand>
</feature>
<keyword evidence="9" id="KW-1185">Reference proteome</keyword>
<dbReference type="Pfam" id="PF00209">
    <property type="entry name" value="SNF"/>
    <property type="match status" value="1"/>
</dbReference>
<dbReference type="SUPFAM" id="SSF161070">
    <property type="entry name" value="SNF-like"/>
    <property type="match status" value="1"/>
</dbReference>
<gene>
    <name evidence="8" type="ORF">PoB_001893200</name>
</gene>
<feature type="compositionally biased region" description="Basic and acidic residues" evidence="7">
    <location>
        <begin position="17"/>
        <end position="29"/>
    </location>
</feature>
<evidence type="ECO:0000256" key="3">
    <source>
        <dbReference type="ARBA" id="ARBA00022692"/>
    </source>
</evidence>
<dbReference type="InterPro" id="IPR037272">
    <property type="entry name" value="SNS_sf"/>
</dbReference>
<keyword evidence="4" id="KW-1133">Transmembrane helix</keyword>
<comment type="caution">
    <text evidence="8">The sequence shown here is derived from an EMBL/GenBank/DDBJ whole genome shotgun (WGS) entry which is preliminary data.</text>
</comment>
<dbReference type="GO" id="GO:0005886">
    <property type="term" value="C:plasma membrane"/>
    <property type="evidence" value="ECO:0007669"/>
    <property type="project" value="TreeGrafter"/>
</dbReference>
<evidence type="ECO:0000256" key="6">
    <source>
        <dbReference type="PIRSR" id="PIRSR600175-1"/>
    </source>
</evidence>
<evidence type="ECO:0000256" key="4">
    <source>
        <dbReference type="ARBA" id="ARBA00022989"/>
    </source>
</evidence>
<dbReference type="InterPro" id="IPR000175">
    <property type="entry name" value="Na/ntran_symport"/>
</dbReference>
<evidence type="ECO:0000256" key="2">
    <source>
        <dbReference type="ARBA" id="ARBA00022448"/>
    </source>
</evidence>
<dbReference type="GO" id="GO:0035725">
    <property type="term" value="P:sodium ion transmembrane transport"/>
    <property type="evidence" value="ECO:0007669"/>
    <property type="project" value="TreeGrafter"/>
</dbReference>
<feature type="binding site" evidence="6">
    <location>
        <position position="150"/>
    </location>
    <ligand>
        <name>Na(+)</name>
        <dbReference type="ChEBI" id="CHEBI:29101"/>
        <label>1</label>
    </ligand>
</feature>
<feature type="binding site" evidence="6">
    <location>
        <position position="155"/>
    </location>
    <ligand>
        <name>Na(+)</name>
        <dbReference type="ChEBI" id="CHEBI:29101"/>
        <label>1</label>
    </ligand>
</feature>
<feature type="compositionally biased region" description="Basic and acidic residues" evidence="7">
    <location>
        <begin position="50"/>
        <end position="65"/>
    </location>
</feature>
<name>A0AAV3ZD67_9GAST</name>
<evidence type="ECO:0000256" key="5">
    <source>
        <dbReference type="ARBA" id="ARBA00023136"/>
    </source>
</evidence>
<reference evidence="8 9" key="1">
    <citation type="journal article" date="2021" name="Elife">
        <title>Chloroplast acquisition without the gene transfer in kleptoplastic sea slugs, Plakobranchus ocellatus.</title>
        <authorList>
            <person name="Maeda T."/>
            <person name="Takahashi S."/>
            <person name="Yoshida T."/>
            <person name="Shimamura S."/>
            <person name="Takaki Y."/>
            <person name="Nagai Y."/>
            <person name="Toyoda A."/>
            <person name="Suzuki Y."/>
            <person name="Arimoto A."/>
            <person name="Ishii H."/>
            <person name="Satoh N."/>
            <person name="Nishiyama T."/>
            <person name="Hasebe M."/>
            <person name="Maruyama T."/>
            <person name="Minagawa J."/>
            <person name="Obokata J."/>
            <person name="Shigenobu S."/>
        </authorList>
    </citation>
    <scope>NUCLEOTIDE SEQUENCE [LARGE SCALE GENOMIC DNA]</scope>
</reference>
<dbReference type="PANTHER" id="PTHR11616:SF240">
    <property type="entry name" value="BLOATED TUBULES, ISOFORM B-RELATED"/>
    <property type="match status" value="1"/>
</dbReference>
<proteinExistence type="predicted"/>
<comment type="subcellular location">
    <subcellularLocation>
        <location evidence="1">Membrane</location>
        <topology evidence="1">Multi-pass membrane protein</topology>
    </subcellularLocation>
</comment>
<dbReference type="GO" id="GO:0006865">
    <property type="term" value="P:amino acid transport"/>
    <property type="evidence" value="ECO:0007669"/>
    <property type="project" value="TreeGrafter"/>
</dbReference>
<keyword evidence="6" id="KW-0479">Metal-binding</keyword>
<evidence type="ECO:0000256" key="1">
    <source>
        <dbReference type="ARBA" id="ARBA00004141"/>
    </source>
</evidence>